<keyword evidence="1" id="KW-1133">Transmembrane helix</keyword>
<keyword evidence="5" id="KW-1185">Reference proteome</keyword>
<protein>
    <recommendedName>
        <fullName evidence="6">FecR family protein</fullName>
    </recommendedName>
</protein>
<dbReference type="InterPro" id="IPR012373">
    <property type="entry name" value="Ferrdict_sens_TM"/>
</dbReference>
<evidence type="ECO:0000256" key="1">
    <source>
        <dbReference type="SAM" id="Phobius"/>
    </source>
</evidence>
<proteinExistence type="predicted"/>
<gene>
    <name evidence="4" type="ORF">GCM10023092_03310</name>
</gene>
<keyword evidence="1" id="KW-0472">Membrane</keyword>
<dbReference type="InterPro" id="IPR006860">
    <property type="entry name" value="FecR"/>
</dbReference>
<feature type="domain" description="FecR protein" evidence="2">
    <location>
        <begin position="129"/>
        <end position="214"/>
    </location>
</feature>
<dbReference type="Proteomes" id="UP001501410">
    <property type="component" value="Unassembled WGS sequence"/>
</dbReference>
<evidence type="ECO:0000259" key="3">
    <source>
        <dbReference type="Pfam" id="PF16344"/>
    </source>
</evidence>
<dbReference type="PANTHER" id="PTHR30273:SF2">
    <property type="entry name" value="PROTEIN FECR"/>
    <property type="match status" value="1"/>
</dbReference>
<organism evidence="4 5">
    <name type="scientific">Rurimicrobium arvi</name>
    <dbReference type="NCBI Taxonomy" id="2049916"/>
    <lineage>
        <taxon>Bacteria</taxon>
        <taxon>Pseudomonadati</taxon>
        <taxon>Bacteroidota</taxon>
        <taxon>Chitinophagia</taxon>
        <taxon>Chitinophagales</taxon>
        <taxon>Chitinophagaceae</taxon>
        <taxon>Rurimicrobium</taxon>
    </lineage>
</organism>
<accession>A0ABP8MHR5</accession>
<dbReference type="Gene3D" id="3.55.50.30">
    <property type="match status" value="1"/>
</dbReference>
<dbReference type="Pfam" id="PF16344">
    <property type="entry name" value="FecR_C"/>
    <property type="match status" value="1"/>
</dbReference>
<dbReference type="InterPro" id="IPR032508">
    <property type="entry name" value="FecR_C"/>
</dbReference>
<dbReference type="PANTHER" id="PTHR30273">
    <property type="entry name" value="PERIPLASMIC SIGNAL SENSOR AND SIGMA FACTOR ACTIVATOR FECR-RELATED"/>
    <property type="match status" value="1"/>
</dbReference>
<reference evidence="5" key="1">
    <citation type="journal article" date="2019" name="Int. J. Syst. Evol. Microbiol.">
        <title>The Global Catalogue of Microorganisms (GCM) 10K type strain sequencing project: providing services to taxonomists for standard genome sequencing and annotation.</title>
        <authorList>
            <consortium name="The Broad Institute Genomics Platform"/>
            <consortium name="The Broad Institute Genome Sequencing Center for Infectious Disease"/>
            <person name="Wu L."/>
            <person name="Ma J."/>
        </authorList>
    </citation>
    <scope>NUCLEOTIDE SEQUENCE [LARGE SCALE GENOMIC DNA]</scope>
    <source>
        <strain evidence="5">JCM 31921</strain>
    </source>
</reference>
<dbReference type="EMBL" id="BAABEZ010000002">
    <property type="protein sequence ID" value="GAA4449353.1"/>
    <property type="molecule type" value="Genomic_DNA"/>
</dbReference>
<dbReference type="Gene3D" id="2.60.120.1440">
    <property type="match status" value="1"/>
</dbReference>
<dbReference type="Pfam" id="PF04773">
    <property type="entry name" value="FecR"/>
    <property type="match status" value="1"/>
</dbReference>
<keyword evidence="1" id="KW-0812">Transmembrane</keyword>
<evidence type="ECO:0000313" key="4">
    <source>
        <dbReference type="EMBL" id="GAA4449353.1"/>
    </source>
</evidence>
<feature type="domain" description="Protein FecR C-terminal" evidence="3">
    <location>
        <begin position="258"/>
        <end position="317"/>
    </location>
</feature>
<feature type="transmembrane region" description="Helical" evidence="1">
    <location>
        <begin position="98"/>
        <end position="118"/>
    </location>
</feature>
<evidence type="ECO:0008006" key="6">
    <source>
        <dbReference type="Google" id="ProtNLM"/>
    </source>
</evidence>
<dbReference type="PIRSF" id="PIRSF018266">
    <property type="entry name" value="FecR"/>
    <property type="match status" value="1"/>
</dbReference>
<evidence type="ECO:0000259" key="2">
    <source>
        <dbReference type="Pfam" id="PF04773"/>
    </source>
</evidence>
<name>A0ABP8MHR5_9BACT</name>
<evidence type="ECO:0000313" key="5">
    <source>
        <dbReference type="Proteomes" id="UP001501410"/>
    </source>
</evidence>
<sequence length="326" mass="36989">MKLKSPEVERQDYIDELLVKDLLGEADDAQSQYVANWRKRSRDNERYYEQFSQIWEQSKQLQRDSTLDVDAAWNRFRERVAVPEKLPERISVRRMHTFRIAASLLLLLGGFAGGRYWWTQQLTVSSGTQVITQQLPDGSAVTLNKNTQLVYPRHFSSGNRTVTLKGEAFFSVAPDKQHPFIITANDVVVKVVGTSFNVKSDNRRTEVIVESGLVDVSNKNQHVRVAPRERALVESAASAPVKAYSNDKLYNYYRTHEFICDHTPLSRLVSVLSEVYGVQISVADPEKAAMPITATFKNERLNDVLTVVSETLGLTVEQRASAFILH</sequence>
<comment type="caution">
    <text evidence="4">The sequence shown here is derived from an EMBL/GenBank/DDBJ whole genome shotgun (WGS) entry which is preliminary data.</text>
</comment>